<keyword evidence="2" id="KW-1185">Reference proteome</keyword>
<dbReference type="Proteomes" id="UP000076077">
    <property type="component" value="Chromosome"/>
</dbReference>
<evidence type="ECO:0000313" key="1">
    <source>
        <dbReference type="EMBL" id="AMX01239.1"/>
    </source>
</evidence>
<evidence type="ECO:0000313" key="2">
    <source>
        <dbReference type="Proteomes" id="UP000076077"/>
    </source>
</evidence>
<dbReference type="EMBL" id="CP014864">
    <property type="protein sequence ID" value="AMX01239.1"/>
    <property type="molecule type" value="Genomic_DNA"/>
</dbReference>
<proteinExistence type="predicted"/>
<dbReference type="AlphaFoldDB" id="A0A143HHP4"/>
<accession>A0A143HHP4</accession>
<reference evidence="2" key="1">
    <citation type="submission" date="2016-03" db="EMBL/GenBank/DDBJ databases">
        <authorList>
            <person name="Lee Y.-S."/>
            <person name="Choi Y.-L."/>
        </authorList>
    </citation>
    <scope>NUCLEOTIDE SEQUENCE [LARGE SCALE GENOMIC DNA]</scope>
    <source>
        <strain evidence="2">DAU221</strain>
    </source>
</reference>
<gene>
    <name evidence="1" type="ORF">A3224_00390</name>
</gene>
<protein>
    <submittedName>
        <fullName evidence="1">Uncharacterized protein</fullName>
    </submittedName>
</protein>
<name>A0A143HHP4_MICTH</name>
<organism evidence="1 2">
    <name type="scientific">Microbulbifer thermotolerans</name>
    <dbReference type="NCBI Taxonomy" id="252514"/>
    <lineage>
        <taxon>Bacteria</taxon>
        <taxon>Pseudomonadati</taxon>
        <taxon>Pseudomonadota</taxon>
        <taxon>Gammaproteobacteria</taxon>
        <taxon>Cellvibrionales</taxon>
        <taxon>Microbulbiferaceae</taxon>
        <taxon>Microbulbifer</taxon>
    </lineage>
</organism>
<dbReference type="KEGG" id="mthd:A3224_00390"/>
<sequence>MKNDWRILLICDHAYPDCALINALVGSKATLYDIAAPQKKAFIAGKIQLIFIFPEKNTS</sequence>